<keyword evidence="2" id="KW-1133">Transmembrane helix</keyword>
<protein>
    <recommendedName>
        <fullName evidence="5">Tetratricopeptide repeat protein</fullName>
    </recommendedName>
</protein>
<feature type="region of interest" description="Disordered" evidence="1">
    <location>
        <begin position="1"/>
        <end position="32"/>
    </location>
</feature>
<keyword evidence="4" id="KW-1185">Reference proteome</keyword>
<proteinExistence type="predicted"/>
<feature type="transmembrane region" description="Helical" evidence="2">
    <location>
        <begin position="82"/>
        <end position="99"/>
    </location>
</feature>
<dbReference type="Proteomes" id="UP001499942">
    <property type="component" value="Unassembled WGS sequence"/>
</dbReference>
<dbReference type="RefSeq" id="WP_344362295.1">
    <property type="nucleotide sequence ID" value="NZ_BAAASR010000018.1"/>
</dbReference>
<reference evidence="3 4" key="1">
    <citation type="journal article" date="2019" name="Int. J. Syst. Evol. Microbiol.">
        <title>The Global Catalogue of Microorganisms (GCM) 10K type strain sequencing project: providing services to taxonomists for standard genome sequencing and annotation.</title>
        <authorList>
            <consortium name="The Broad Institute Genomics Platform"/>
            <consortium name="The Broad Institute Genome Sequencing Center for Infectious Disease"/>
            <person name="Wu L."/>
            <person name="Ma J."/>
        </authorList>
    </citation>
    <scope>NUCLEOTIDE SEQUENCE [LARGE SCALE GENOMIC DNA]</scope>
    <source>
        <strain evidence="3 4">JCM 5062</strain>
    </source>
</reference>
<feature type="transmembrane region" description="Helical" evidence="2">
    <location>
        <begin position="111"/>
        <end position="130"/>
    </location>
</feature>
<accession>A0ABN3MEM3</accession>
<evidence type="ECO:0000256" key="1">
    <source>
        <dbReference type="SAM" id="MobiDB-lite"/>
    </source>
</evidence>
<feature type="compositionally biased region" description="Pro residues" evidence="1">
    <location>
        <begin position="12"/>
        <end position="32"/>
    </location>
</feature>
<organism evidence="3 4">
    <name type="scientific">Streptomyces gobitricini</name>
    <dbReference type="NCBI Taxonomy" id="68211"/>
    <lineage>
        <taxon>Bacteria</taxon>
        <taxon>Bacillati</taxon>
        <taxon>Actinomycetota</taxon>
        <taxon>Actinomycetes</taxon>
        <taxon>Kitasatosporales</taxon>
        <taxon>Streptomycetaceae</taxon>
        <taxon>Streptomyces</taxon>
    </lineage>
</organism>
<comment type="caution">
    <text evidence="3">The sequence shown here is derived from an EMBL/GenBank/DDBJ whole genome shotgun (WGS) entry which is preliminary data.</text>
</comment>
<gene>
    <name evidence="3" type="ORF">GCM10010393_36390</name>
</gene>
<feature type="compositionally biased region" description="Basic and acidic residues" evidence="1">
    <location>
        <begin position="1"/>
        <end position="11"/>
    </location>
</feature>
<sequence length="485" mass="52245">MDHSTYEHDPYRPPGEPPLPPRPPSSPVPAPCDPVAAAAGNASMLGIGYLLLGHRRLAALAVLGTGMLLKLTAATAELWCELLLLLWWAACTAHGWFLARRREHVLRRGQRNATLAVTVAVLLTGVLLRVEAHGIENRVNEAREAGDCDEAVAAQSEVWSGHRMAGATVVGPGDAVVETCQRLERVASTLYAAGRSGDLEKLEQGFGVLAQVLAEPGHEKTVRTTLDTFLGALPTANACDTADIAGWLRNREPTRDVLDRSADAAARTEPAALAGCGDALMAEKNWKQARARYQRLLDTYPDEPLTGKARSGVKKAGLAVELDEVRALIGATHSATSGYCDKPAEYSAAPPYRKGSNRALFLGDTEYTGKLPGGWRTDDPVKAALVVCADSAENGAAVEACHYENDRSDHFPHRVTFHKVKIPLKIYELRTGKRVGPRSVQISGGSCPAVLHYEYYGTYDYGPGDQLVSTTNSGIRDAFRPIITR</sequence>
<name>A0ABN3MEM3_9ACTN</name>
<evidence type="ECO:0000313" key="3">
    <source>
        <dbReference type="EMBL" id="GAA2500682.1"/>
    </source>
</evidence>
<keyword evidence="2" id="KW-0812">Transmembrane</keyword>
<feature type="transmembrane region" description="Helical" evidence="2">
    <location>
        <begin position="57"/>
        <end position="76"/>
    </location>
</feature>
<feature type="transmembrane region" description="Helical" evidence="2">
    <location>
        <begin position="35"/>
        <end position="52"/>
    </location>
</feature>
<dbReference type="EMBL" id="BAAASR010000018">
    <property type="protein sequence ID" value="GAA2500682.1"/>
    <property type="molecule type" value="Genomic_DNA"/>
</dbReference>
<evidence type="ECO:0000313" key="4">
    <source>
        <dbReference type="Proteomes" id="UP001499942"/>
    </source>
</evidence>
<evidence type="ECO:0000256" key="2">
    <source>
        <dbReference type="SAM" id="Phobius"/>
    </source>
</evidence>
<evidence type="ECO:0008006" key="5">
    <source>
        <dbReference type="Google" id="ProtNLM"/>
    </source>
</evidence>
<keyword evidence="2" id="KW-0472">Membrane</keyword>